<proteinExistence type="predicted"/>
<accession>B9T5W5</accession>
<evidence type="ECO:0000313" key="2">
    <source>
        <dbReference type="Proteomes" id="UP000008311"/>
    </source>
</evidence>
<dbReference type="Proteomes" id="UP000008311">
    <property type="component" value="Unassembled WGS sequence"/>
</dbReference>
<dbReference type="EMBL" id="EQ974558">
    <property type="protein sequence ID" value="EEF28751.1"/>
    <property type="molecule type" value="Genomic_DNA"/>
</dbReference>
<keyword evidence="2" id="KW-1185">Reference proteome</keyword>
<reference evidence="2" key="1">
    <citation type="journal article" date="2010" name="Nat. Biotechnol.">
        <title>Draft genome sequence of the oilseed species Ricinus communis.</title>
        <authorList>
            <person name="Chan A.P."/>
            <person name="Crabtree J."/>
            <person name="Zhao Q."/>
            <person name="Lorenzi H."/>
            <person name="Orvis J."/>
            <person name="Puiu D."/>
            <person name="Melake-Berhan A."/>
            <person name="Jones K.M."/>
            <person name="Redman J."/>
            <person name="Chen G."/>
            <person name="Cahoon E.B."/>
            <person name="Gedil M."/>
            <person name="Stanke M."/>
            <person name="Haas B.J."/>
            <person name="Wortman J.R."/>
            <person name="Fraser-Liggett C.M."/>
            <person name="Ravel J."/>
            <person name="Rabinowicz P.D."/>
        </authorList>
    </citation>
    <scope>NUCLEOTIDE SEQUENCE [LARGE SCALE GENOMIC DNA]</scope>
    <source>
        <strain evidence="2">cv. Hale</strain>
    </source>
</reference>
<dbReference type="InParanoid" id="B9T5W5"/>
<gene>
    <name evidence="1" type="ORF">RCOM_0639010</name>
</gene>
<sequence length="121" mass="13576">MGAVAGQWGFGIHHVDDWAYVFGVTIWKLWQWRNKEVFGGNGRARGWTAPLEQWVKVNSDGAFESTSGMVRAGGLIRDYVVDFLAGDFLLDYQRLFAPPSGLISWMQQDISGVAHFRNVAI</sequence>
<name>B9T5W5_RICCO</name>
<dbReference type="AlphaFoldDB" id="B9T5W5"/>
<organism evidence="1 2">
    <name type="scientific">Ricinus communis</name>
    <name type="common">Castor bean</name>
    <dbReference type="NCBI Taxonomy" id="3988"/>
    <lineage>
        <taxon>Eukaryota</taxon>
        <taxon>Viridiplantae</taxon>
        <taxon>Streptophyta</taxon>
        <taxon>Embryophyta</taxon>
        <taxon>Tracheophyta</taxon>
        <taxon>Spermatophyta</taxon>
        <taxon>Magnoliopsida</taxon>
        <taxon>eudicotyledons</taxon>
        <taxon>Gunneridae</taxon>
        <taxon>Pentapetalae</taxon>
        <taxon>rosids</taxon>
        <taxon>fabids</taxon>
        <taxon>Malpighiales</taxon>
        <taxon>Euphorbiaceae</taxon>
        <taxon>Acalyphoideae</taxon>
        <taxon>Acalypheae</taxon>
        <taxon>Ricinus</taxon>
    </lineage>
</organism>
<evidence type="ECO:0000313" key="1">
    <source>
        <dbReference type="EMBL" id="EEF28751.1"/>
    </source>
</evidence>
<evidence type="ECO:0008006" key="3">
    <source>
        <dbReference type="Google" id="ProtNLM"/>
    </source>
</evidence>
<protein>
    <recommendedName>
        <fullName evidence="3">RNase H type-1 domain-containing protein</fullName>
    </recommendedName>
</protein>